<accession>A0A9P1GNQ0</accession>
<evidence type="ECO:0000313" key="2">
    <source>
        <dbReference type="EMBL" id="CAI4018224.1"/>
    </source>
</evidence>
<protein>
    <submittedName>
        <fullName evidence="2">Uncharacterized protein</fullName>
    </submittedName>
</protein>
<dbReference type="AlphaFoldDB" id="A0A9P1GNQ0"/>
<feature type="region of interest" description="Disordered" evidence="1">
    <location>
        <begin position="300"/>
        <end position="352"/>
    </location>
</feature>
<evidence type="ECO:0000313" key="4">
    <source>
        <dbReference type="Proteomes" id="UP001152797"/>
    </source>
</evidence>
<feature type="compositionally biased region" description="Basic and acidic residues" evidence="1">
    <location>
        <begin position="300"/>
        <end position="316"/>
    </location>
</feature>
<evidence type="ECO:0000313" key="3">
    <source>
        <dbReference type="EMBL" id="CAL4805536.1"/>
    </source>
</evidence>
<proteinExistence type="predicted"/>
<gene>
    <name evidence="2" type="ORF">C1SCF055_LOCUS42816</name>
</gene>
<reference evidence="3 4" key="2">
    <citation type="submission" date="2024-05" db="EMBL/GenBank/DDBJ databases">
        <authorList>
            <person name="Chen Y."/>
            <person name="Shah S."/>
            <person name="Dougan E. K."/>
            <person name="Thang M."/>
            <person name="Chan C."/>
        </authorList>
    </citation>
    <scope>NUCLEOTIDE SEQUENCE [LARGE SCALE GENOMIC DNA]</scope>
</reference>
<reference evidence="2" key="1">
    <citation type="submission" date="2022-10" db="EMBL/GenBank/DDBJ databases">
        <authorList>
            <person name="Chen Y."/>
            <person name="Dougan E. K."/>
            <person name="Chan C."/>
            <person name="Rhodes N."/>
            <person name="Thang M."/>
        </authorList>
    </citation>
    <scope>NUCLEOTIDE SEQUENCE</scope>
</reference>
<feature type="region of interest" description="Disordered" evidence="1">
    <location>
        <begin position="120"/>
        <end position="142"/>
    </location>
</feature>
<evidence type="ECO:0000256" key="1">
    <source>
        <dbReference type="SAM" id="MobiDB-lite"/>
    </source>
</evidence>
<organism evidence="2">
    <name type="scientific">Cladocopium goreaui</name>
    <dbReference type="NCBI Taxonomy" id="2562237"/>
    <lineage>
        <taxon>Eukaryota</taxon>
        <taxon>Sar</taxon>
        <taxon>Alveolata</taxon>
        <taxon>Dinophyceae</taxon>
        <taxon>Suessiales</taxon>
        <taxon>Symbiodiniaceae</taxon>
        <taxon>Cladocopium</taxon>
    </lineage>
</organism>
<keyword evidence="4" id="KW-1185">Reference proteome</keyword>
<feature type="compositionally biased region" description="Basic and acidic residues" evidence="1">
    <location>
        <begin position="331"/>
        <end position="347"/>
    </location>
</feature>
<sequence>MGHYNSATPKRHYAYSNSKVIKKIDKGKLQGWRGKTKVATAEHYVDGTGRKRYKGTSNLRGTEVYPRPFARLFCDLLEDMKKHCLGKPELPAETPSALETFGKLEPVDAEKVENGTMGLTPVATPSRSEINPPVVHGSQPAEEVPETLVEPAEKVPETSPEQSVNAAQDAKLRSAAKARLIRWVKPKSKRLDRVAPEIVQQEWAKGNKASLADLFCRVNFNEESFTNQLKIIVSRKQLIELTIDEGWHSESELKQDLKWTKIDGAKKRCRALGESHCRFNRYDGQEEFWVIVKESGRRQESSSFEEQHEKTGKADGEPTFQFGGMFQGTDAMEKRQNAEKKLTHDGDGNNVESKYVQAPLDIYFSR</sequence>
<dbReference type="EMBL" id="CAMXCT020006682">
    <property type="protein sequence ID" value="CAL1171599.1"/>
    <property type="molecule type" value="Genomic_DNA"/>
</dbReference>
<dbReference type="EMBL" id="CAMXCT030006682">
    <property type="protein sequence ID" value="CAL4805536.1"/>
    <property type="molecule type" value="Genomic_DNA"/>
</dbReference>
<name>A0A9P1GNQ0_9DINO</name>
<dbReference type="Proteomes" id="UP001152797">
    <property type="component" value="Unassembled WGS sequence"/>
</dbReference>
<dbReference type="EMBL" id="CAMXCT010006682">
    <property type="protein sequence ID" value="CAI4018224.1"/>
    <property type="molecule type" value="Genomic_DNA"/>
</dbReference>
<comment type="caution">
    <text evidence="2">The sequence shown here is derived from an EMBL/GenBank/DDBJ whole genome shotgun (WGS) entry which is preliminary data.</text>
</comment>